<dbReference type="EMBL" id="HACG01019731">
    <property type="protein sequence ID" value="CEK66596.1"/>
    <property type="molecule type" value="Transcribed_RNA"/>
</dbReference>
<feature type="non-terminal residue" evidence="1">
    <location>
        <position position="100"/>
    </location>
</feature>
<reference evidence="1" key="1">
    <citation type="submission" date="2014-12" db="EMBL/GenBank/DDBJ databases">
        <title>Insight into the proteome of Arion vulgaris.</title>
        <authorList>
            <person name="Aradska J."/>
            <person name="Bulat T."/>
            <person name="Smidak R."/>
            <person name="Sarate P."/>
            <person name="Gangsoo J."/>
            <person name="Sialana F."/>
            <person name="Bilban M."/>
            <person name="Lubec G."/>
        </authorList>
    </citation>
    <scope>NUCLEOTIDE SEQUENCE</scope>
    <source>
        <tissue evidence="1">Skin</tissue>
    </source>
</reference>
<feature type="non-terminal residue" evidence="1">
    <location>
        <position position="1"/>
    </location>
</feature>
<protein>
    <submittedName>
        <fullName evidence="1">Uncharacterized protein</fullName>
    </submittedName>
</protein>
<name>A0A0B6ZFH9_9EUPU</name>
<evidence type="ECO:0000313" key="1">
    <source>
        <dbReference type="EMBL" id="CEK66596.1"/>
    </source>
</evidence>
<dbReference type="AlphaFoldDB" id="A0A0B6ZFH9"/>
<gene>
    <name evidence="1" type="primary">ORF59432</name>
</gene>
<accession>A0A0B6ZFH9</accession>
<organism evidence="1">
    <name type="scientific">Arion vulgaris</name>
    <dbReference type="NCBI Taxonomy" id="1028688"/>
    <lineage>
        <taxon>Eukaryota</taxon>
        <taxon>Metazoa</taxon>
        <taxon>Spiralia</taxon>
        <taxon>Lophotrochozoa</taxon>
        <taxon>Mollusca</taxon>
        <taxon>Gastropoda</taxon>
        <taxon>Heterobranchia</taxon>
        <taxon>Euthyneura</taxon>
        <taxon>Panpulmonata</taxon>
        <taxon>Eupulmonata</taxon>
        <taxon>Stylommatophora</taxon>
        <taxon>Helicina</taxon>
        <taxon>Arionoidea</taxon>
        <taxon>Arionidae</taxon>
        <taxon>Arion</taxon>
    </lineage>
</organism>
<sequence>KQVFVTPNMAMTSATSGKKPPIIIVSNKKGVPISMARGGNIRTLPYGSSHLINSLTPSILKAETNNSADSTTTTPALSTKLSIKPSSSYSPYGGKSTSLA</sequence>
<proteinExistence type="predicted"/>